<comment type="similarity">
    <text evidence="2">Belongs to the fatty acid desaturase type 1 family.</text>
</comment>
<keyword evidence="13" id="KW-0275">Fatty acid biosynthesis</keyword>
<dbReference type="EMBL" id="CAJOAY010000806">
    <property type="protein sequence ID" value="CAF3738431.1"/>
    <property type="molecule type" value="Genomic_DNA"/>
</dbReference>
<keyword evidence="3" id="KW-0444">Lipid biosynthesis</keyword>
<keyword evidence="12 14" id="KW-0472">Membrane</keyword>
<dbReference type="Proteomes" id="UP000663891">
    <property type="component" value="Unassembled WGS sequence"/>
</dbReference>
<evidence type="ECO:0000256" key="5">
    <source>
        <dbReference type="ARBA" id="ARBA00022692"/>
    </source>
</evidence>
<feature type="transmembrane region" description="Helical" evidence="14">
    <location>
        <begin position="85"/>
        <end position="107"/>
    </location>
</feature>
<evidence type="ECO:0000256" key="1">
    <source>
        <dbReference type="ARBA" id="ARBA00004141"/>
    </source>
</evidence>
<name>A0A815RHW5_9BILA</name>
<dbReference type="Gene3D" id="3.10.120.10">
    <property type="entry name" value="Cytochrome b5-like heme/steroid binding domain"/>
    <property type="match status" value="1"/>
</dbReference>
<evidence type="ECO:0000256" key="3">
    <source>
        <dbReference type="ARBA" id="ARBA00022516"/>
    </source>
</evidence>
<feature type="domain" description="Cytochrome b5 heme-binding" evidence="15">
    <location>
        <begin position="375"/>
        <end position="471"/>
    </location>
</feature>
<comment type="subcellular location">
    <subcellularLocation>
        <location evidence="1">Membrane</location>
        <topology evidence="1">Multi-pass membrane protein</topology>
    </subcellularLocation>
</comment>
<evidence type="ECO:0000259" key="15">
    <source>
        <dbReference type="PROSITE" id="PS50255"/>
    </source>
</evidence>
<dbReference type="InterPro" id="IPR001199">
    <property type="entry name" value="Cyt_B5-like_heme/steroid-bd"/>
</dbReference>
<dbReference type="GO" id="GO:0004768">
    <property type="term" value="F:stearoyl-CoA 9-desaturase activity"/>
    <property type="evidence" value="ECO:0007669"/>
    <property type="project" value="InterPro"/>
</dbReference>
<keyword evidence="5 14" id="KW-0812">Transmembrane</keyword>
<dbReference type="Proteomes" id="UP000663881">
    <property type="component" value="Unassembled WGS sequence"/>
</dbReference>
<proteinExistence type="inferred from homology"/>
<evidence type="ECO:0000256" key="2">
    <source>
        <dbReference type="ARBA" id="ARBA00009295"/>
    </source>
</evidence>
<dbReference type="Pfam" id="PF00487">
    <property type="entry name" value="FA_desaturase"/>
    <property type="match status" value="1"/>
</dbReference>
<keyword evidence="11" id="KW-0443">Lipid metabolism</keyword>
<evidence type="ECO:0000313" key="17">
    <source>
        <dbReference type="EMBL" id="CAF3738431.1"/>
    </source>
</evidence>
<dbReference type="Pfam" id="PF00173">
    <property type="entry name" value="Cyt-b5"/>
    <property type="match status" value="1"/>
</dbReference>
<dbReference type="GO" id="GO:0020037">
    <property type="term" value="F:heme binding"/>
    <property type="evidence" value="ECO:0007669"/>
    <property type="project" value="InterPro"/>
</dbReference>
<gene>
    <name evidence="17" type="ORF">OKA104_LOCUS14942</name>
    <name evidence="16" type="ORF">VCS650_LOCUS40971</name>
</gene>
<dbReference type="SMART" id="SM01117">
    <property type="entry name" value="Cyt-b5"/>
    <property type="match status" value="1"/>
</dbReference>
<dbReference type="AlphaFoldDB" id="A0A815RHW5"/>
<keyword evidence="7" id="KW-0276">Fatty acid metabolism</keyword>
<dbReference type="PANTHER" id="PTHR11351">
    <property type="entry name" value="ACYL-COA DESATURASE"/>
    <property type="match status" value="1"/>
</dbReference>
<evidence type="ECO:0000256" key="8">
    <source>
        <dbReference type="ARBA" id="ARBA00022989"/>
    </source>
</evidence>
<evidence type="ECO:0000313" key="16">
    <source>
        <dbReference type="EMBL" id="CAF1477431.1"/>
    </source>
</evidence>
<dbReference type="InterPro" id="IPR036400">
    <property type="entry name" value="Cyt_B5-like_heme/steroid_sf"/>
</dbReference>
<evidence type="ECO:0000256" key="13">
    <source>
        <dbReference type="ARBA" id="ARBA00023160"/>
    </source>
</evidence>
<evidence type="ECO:0000256" key="6">
    <source>
        <dbReference type="ARBA" id="ARBA00022723"/>
    </source>
</evidence>
<dbReference type="PROSITE" id="PS00476">
    <property type="entry name" value="FATTY_ACID_DESATUR_1"/>
    <property type="match status" value="1"/>
</dbReference>
<evidence type="ECO:0000256" key="4">
    <source>
        <dbReference type="ARBA" id="ARBA00022617"/>
    </source>
</evidence>
<keyword evidence="8 14" id="KW-1133">Transmembrane helix</keyword>
<comment type="caution">
    <text evidence="16">The sequence shown here is derived from an EMBL/GenBank/DDBJ whole genome shotgun (WGS) entry which is preliminary data.</text>
</comment>
<evidence type="ECO:0000256" key="10">
    <source>
        <dbReference type="ARBA" id="ARBA00023004"/>
    </source>
</evidence>
<evidence type="ECO:0000256" key="12">
    <source>
        <dbReference type="ARBA" id="ARBA00023136"/>
    </source>
</evidence>
<accession>A0A815RHW5</accession>
<reference evidence="16" key="1">
    <citation type="submission" date="2021-02" db="EMBL/GenBank/DDBJ databases">
        <authorList>
            <person name="Nowell W R."/>
        </authorList>
    </citation>
    <scope>NUCLEOTIDE SEQUENCE</scope>
</reference>
<dbReference type="PIRSF" id="PIRSF000345">
    <property type="entry name" value="OLE1"/>
    <property type="match status" value="1"/>
</dbReference>
<keyword evidence="10" id="KW-0408">Iron</keyword>
<evidence type="ECO:0000313" key="18">
    <source>
        <dbReference type="Proteomes" id="UP000663891"/>
    </source>
</evidence>
<dbReference type="SUPFAM" id="SSF55856">
    <property type="entry name" value="Cytochrome b5-like heme/steroid binding domain"/>
    <property type="match status" value="1"/>
</dbReference>
<evidence type="ECO:0000256" key="7">
    <source>
        <dbReference type="ARBA" id="ARBA00022832"/>
    </source>
</evidence>
<dbReference type="CDD" id="cd03505">
    <property type="entry name" value="Delta9-FADS-like"/>
    <property type="match status" value="1"/>
</dbReference>
<dbReference type="InterPro" id="IPR018506">
    <property type="entry name" value="Cyt_B5_heme-BS"/>
</dbReference>
<evidence type="ECO:0000256" key="9">
    <source>
        <dbReference type="ARBA" id="ARBA00023002"/>
    </source>
</evidence>
<evidence type="ECO:0000256" key="11">
    <source>
        <dbReference type="ARBA" id="ARBA00023098"/>
    </source>
</evidence>
<dbReference type="InterPro" id="IPR005804">
    <property type="entry name" value="FA_desaturase_dom"/>
</dbReference>
<dbReference type="PRINTS" id="PR00075">
    <property type="entry name" value="FACDDSATRASE"/>
</dbReference>
<evidence type="ECO:0000256" key="14">
    <source>
        <dbReference type="SAM" id="Phobius"/>
    </source>
</evidence>
<dbReference type="PROSITE" id="PS00191">
    <property type="entry name" value="CYTOCHROME_B5_1"/>
    <property type="match status" value="1"/>
</dbReference>
<keyword evidence="9" id="KW-0560">Oxidoreductase</keyword>
<dbReference type="OrthoDB" id="10260134at2759"/>
<keyword evidence="4" id="KW-0349">Heme</keyword>
<organism evidence="16 18">
    <name type="scientific">Adineta steineri</name>
    <dbReference type="NCBI Taxonomy" id="433720"/>
    <lineage>
        <taxon>Eukaryota</taxon>
        <taxon>Metazoa</taxon>
        <taxon>Spiralia</taxon>
        <taxon>Gnathifera</taxon>
        <taxon>Rotifera</taxon>
        <taxon>Eurotatoria</taxon>
        <taxon>Bdelloidea</taxon>
        <taxon>Adinetida</taxon>
        <taxon>Adinetidae</taxon>
        <taxon>Adineta</taxon>
    </lineage>
</organism>
<dbReference type="InterPro" id="IPR015876">
    <property type="entry name" value="Acyl-CoA_DS"/>
</dbReference>
<dbReference type="PANTHER" id="PTHR11351:SF31">
    <property type="entry name" value="DESATURASE 1, ISOFORM A-RELATED"/>
    <property type="match status" value="1"/>
</dbReference>
<dbReference type="InterPro" id="IPR001522">
    <property type="entry name" value="FADS-1_CS"/>
</dbReference>
<dbReference type="GO" id="GO:0005789">
    <property type="term" value="C:endoplasmic reticulum membrane"/>
    <property type="evidence" value="ECO:0007669"/>
    <property type="project" value="TreeGrafter"/>
</dbReference>
<dbReference type="GO" id="GO:0005506">
    <property type="term" value="F:iron ion binding"/>
    <property type="evidence" value="ECO:0007669"/>
    <property type="project" value="TreeGrafter"/>
</dbReference>
<dbReference type="GO" id="GO:0006636">
    <property type="term" value="P:unsaturated fatty acid biosynthetic process"/>
    <property type="evidence" value="ECO:0007669"/>
    <property type="project" value="InterPro"/>
</dbReference>
<feature type="transmembrane region" description="Helical" evidence="14">
    <location>
        <begin position="222"/>
        <end position="242"/>
    </location>
</feature>
<sequence>MVYIVDKLKEFSTCMPYVPKPLDLSPPIVEGNVSTDNQTKSTMSTEQEEEEFIKNNYVARTLLNEPELPAITWTNWYKEINWPQATLLCLEPFIALYGIFTTSFAWQTAIFTLIWYFLTGFGITAGYHRLFAHRAYEATKNLRYILLTFGAGAVQGSAQWWSRGHRAHHRYTDTDLDPYSAHKGMFYSHIGWLIFKPRRKPGVADVTDLNHDPTIQWQHRNYISLAFFMSFVLPTLICGLGWNDYRGGYFFAGVLRLVFVHHSTFCVNSLAHYLGDTPFDDRHTPRDHFITALVTLGEGYHNFHHEFPSDYRNALRWFQYDPTKLLIEFFKLIGLASNLKEFPNNEIEKGRYTMVHKELEKLGRTIAWPKRNAELPIITFEEYQELSKKDDGRALILIAGFIHDAGHFIDSHPGGRALIKSYIGKDATVAFYGGIHDHNTAAHNMLAMMRVAICKYGGEVEHIKKRLGHVQTATPIFA</sequence>
<dbReference type="PROSITE" id="PS50255">
    <property type="entry name" value="CYTOCHROME_B5_2"/>
    <property type="match status" value="1"/>
</dbReference>
<keyword evidence="6" id="KW-0479">Metal-binding</keyword>
<dbReference type="InterPro" id="IPR009160">
    <property type="entry name" value="Acyl-CoA_deSatase_haem/ster-bd"/>
</dbReference>
<dbReference type="EMBL" id="CAJNON010001648">
    <property type="protein sequence ID" value="CAF1477431.1"/>
    <property type="molecule type" value="Genomic_DNA"/>
</dbReference>
<protein>
    <recommendedName>
        <fullName evidence="15">Cytochrome b5 heme-binding domain-containing protein</fullName>
    </recommendedName>
</protein>
<feature type="transmembrane region" description="Helical" evidence="14">
    <location>
        <begin position="113"/>
        <end position="132"/>
    </location>
</feature>